<keyword evidence="1" id="KW-0812">Transmembrane</keyword>
<dbReference type="AlphaFoldDB" id="A0A976FPP0"/>
<accession>A0A976FPP0</accession>
<keyword evidence="1" id="KW-1133">Transmembrane helix</keyword>
<comment type="caution">
    <text evidence="2">The sequence shown here is derived from an EMBL/GenBank/DDBJ whole genome shotgun (WGS) entry which is preliminary data.</text>
</comment>
<dbReference type="EMBL" id="SHOA02000001">
    <property type="protein sequence ID" value="TDH70672.1"/>
    <property type="molecule type" value="Genomic_DNA"/>
</dbReference>
<dbReference type="RefSeq" id="XP_067820171.1">
    <property type="nucleotide sequence ID" value="XM_067961008.1"/>
</dbReference>
<keyword evidence="3" id="KW-1185">Reference proteome</keyword>
<dbReference type="GeneID" id="94346679"/>
<keyword evidence="1" id="KW-0472">Membrane</keyword>
<proteinExistence type="predicted"/>
<evidence type="ECO:0000313" key="2">
    <source>
        <dbReference type="EMBL" id="TDH70672.1"/>
    </source>
</evidence>
<dbReference type="Proteomes" id="UP000294530">
    <property type="component" value="Unassembled WGS sequence"/>
</dbReference>
<organism evidence="2 3">
    <name type="scientific">Bremia lactucae</name>
    <name type="common">Lettuce downy mildew</name>
    <dbReference type="NCBI Taxonomy" id="4779"/>
    <lineage>
        <taxon>Eukaryota</taxon>
        <taxon>Sar</taxon>
        <taxon>Stramenopiles</taxon>
        <taxon>Oomycota</taxon>
        <taxon>Peronosporomycetes</taxon>
        <taxon>Peronosporales</taxon>
        <taxon>Peronosporaceae</taxon>
        <taxon>Bremia</taxon>
    </lineage>
</organism>
<reference evidence="2 3" key="1">
    <citation type="journal article" date="2021" name="Genome Biol.">
        <title>AFLAP: assembly-free linkage analysis pipeline using k-mers from genome sequencing data.</title>
        <authorList>
            <person name="Fletcher K."/>
            <person name="Zhang L."/>
            <person name="Gil J."/>
            <person name="Han R."/>
            <person name="Cavanaugh K."/>
            <person name="Michelmore R."/>
        </authorList>
    </citation>
    <scope>NUCLEOTIDE SEQUENCE [LARGE SCALE GENOMIC DNA]</scope>
    <source>
        <strain evidence="2 3">SF5</strain>
    </source>
</reference>
<evidence type="ECO:0000313" key="3">
    <source>
        <dbReference type="Proteomes" id="UP000294530"/>
    </source>
</evidence>
<evidence type="ECO:0000256" key="1">
    <source>
        <dbReference type="SAM" id="Phobius"/>
    </source>
</evidence>
<sequence length="66" mass="7498">MVPLETFKVLEVPEVVVVIVTLPATNLRRIKHLGYTFSHFFILKLYPSFGILYSTIATPGYALLMQ</sequence>
<protein>
    <submittedName>
        <fullName evidence="2">Uncharacterized protein</fullName>
    </submittedName>
</protein>
<name>A0A976FPP0_BRELC</name>
<dbReference type="KEGG" id="blac:94346679"/>
<gene>
    <name evidence="2" type="ORF">CCR75_002911</name>
</gene>
<feature type="transmembrane region" description="Helical" evidence="1">
    <location>
        <begin position="45"/>
        <end position="64"/>
    </location>
</feature>